<feature type="transmembrane region" description="Helical" evidence="1">
    <location>
        <begin position="76"/>
        <end position="96"/>
    </location>
</feature>
<evidence type="ECO:0000313" key="2">
    <source>
        <dbReference type="EMBL" id="GEU33291.1"/>
    </source>
</evidence>
<dbReference type="InterPro" id="IPR009943">
    <property type="entry name" value="DUF1475"/>
</dbReference>
<keyword evidence="1" id="KW-1133">Transmembrane helix</keyword>
<dbReference type="EMBL" id="BKCJ010000447">
    <property type="protein sequence ID" value="GEU33291.1"/>
    <property type="molecule type" value="Genomic_DNA"/>
</dbReference>
<sequence length="250" mass="27872">MGATAASVGVAVRTLMIVLFCLMVAALVYVIAIGALASFFDFGARWAIALLTDFTINVIVIGAWFFFKESSWIKTLIFIVLMFAVGSVATCGYILIQFHKLSPEEFSEDPLYFVLVRHQNRDVTQQTRGPSVITARVIFSGLGCLMLGVLIYTIVIDLSPSHDKAFAPCLPTYLTDIYIHAVVLSVWIAYKEAAWISAFLWILSLLCLGNITTCVYIVQELFYLSHQQPVSLIIFNNSNRDMLSTDLLLY</sequence>
<keyword evidence="2" id="KW-0808">Transferase</keyword>
<feature type="transmembrane region" description="Helical" evidence="1">
    <location>
        <begin position="46"/>
        <end position="67"/>
    </location>
</feature>
<dbReference type="GO" id="GO:0003964">
    <property type="term" value="F:RNA-directed DNA polymerase activity"/>
    <property type="evidence" value="ECO:0007669"/>
    <property type="project" value="UniProtKB-KW"/>
</dbReference>
<proteinExistence type="predicted"/>
<feature type="transmembrane region" description="Helical" evidence="1">
    <location>
        <begin position="137"/>
        <end position="158"/>
    </location>
</feature>
<gene>
    <name evidence="2" type="ORF">Tci_005269</name>
</gene>
<keyword evidence="2" id="KW-0548">Nucleotidyltransferase</keyword>
<keyword evidence="1" id="KW-0472">Membrane</keyword>
<dbReference type="PANTHER" id="PTHR36318">
    <property type="entry name" value="OS06G0581300 PROTEIN"/>
    <property type="match status" value="1"/>
</dbReference>
<dbReference type="Pfam" id="PF07343">
    <property type="entry name" value="DUF1475"/>
    <property type="match status" value="1"/>
</dbReference>
<dbReference type="AlphaFoldDB" id="A0A6L2J8N8"/>
<feature type="transmembrane region" description="Helical" evidence="1">
    <location>
        <begin position="170"/>
        <end position="190"/>
    </location>
</feature>
<name>A0A6L2J8N8_TANCI</name>
<dbReference type="PANTHER" id="PTHR36318:SF4">
    <property type="entry name" value="REVERSE TRANSCRIPTASE, RNA-DEPENDENT DNA POLYMERASE-RELATED"/>
    <property type="match status" value="1"/>
</dbReference>
<keyword evidence="2" id="KW-0695">RNA-directed DNA polymerase</keyword>
<accession>A0A6L2J8N8</accession>
<reference evidence="2" key="1">
    <citation type="journal article" date="2019" name="Sci. Rep.">
        <title>Draft genome of Tanacetum cinerariifolium, the natural source of mosquito coil.</title>
        <authorList>
            <person name="Yamashiro T."/>
            <person name="Shiraishi A."/>
            <person name="Satake H."/>
            <person name="Nakayama K."/>
        </authorList>
    </citation>
    <scope>NUCLEOTIDE SEQUENCE</scope>
</reference>
<organism evidence="2">
    <name type="scientific">Tanacetum cinerariifolium</name>
    <name type="common">Dalmatian daisy</name>
    <name type="synonym">Chrysanthemum cinerariifolium</name>
    <dbReference type="NCBI Taxonomy" id="118510"/>
    <lineage>
        <taxon>Eukaryota</taxon>
        <taxon>Viridiplantae</taxon>
        <taxon>Streptophyta</taxon>
        <taxon>Embryophyta</taxon>
        <taxon>Tracheophyta</taxon>
        <taxon>Spermatophyta</taxon>
        <taxon>Magnoliopsida</taxon>
        <taxon>eudicotyledons</taxon>
        <taxon>Gunneridae</taxon>
        <taxon>Pentapetalae</taxon>
        <taxon>asterids</taxon>
        <taxon>campanulids</taxon>
        <taxon>Asterales</taxon>
        <taxon>Asteraceae</taxon>
        <taxon>Asteroideae</taxon>
        <taxon>Anthemideae</taxon>
        <taxon>Anthemidinae</taxon>
        <taxon>Tanacetum</taxon>
    </lineage>
</organism>
<evidence type="ECO:0000256" key="1">
    <source>
        <dbReference type="SAM" id="Phobius"/>
    </source>
</evidence>
<feature type="transmembrane region" description="Helical" evidence="1">
    <location>
        <begin position="196"/>
        <end position="218"/>
    </location>
</feature>
<comment type="caution">
    <text evidence="2">The sequence shown here is derived from an EMBL/GenBank/DDBJ whole genome shotgun (WGS) entry which is preliminary data.</text>
</comment>
<protein>
    <submittedName>
        <fullName evidence="2">Reverse transcriptase, RNA-dependent DNA polymerase</fullName>
    </submittedName>
</protein>
<feature type="transmembrane region" description="Helical" evidence="1">
    <location>
        <begin position="12"/>
        <end position="40"/>
    </location>
</feature>
<keyword evidence="1" id="KW-0812">Transmembrane</keyword>